<dbReference type="Pfam" id="PF18266">
    <property type="entry name" value="Ncstrn_small"/>
    <property type="match status" value="1"/>
</dbReference>
<reference evidence="2" key="1">
    <citation type="submission" date="2015-04" db="EMBL/GenBank/DDBJ databases">
        <title>The genome sequence of the plant pathogenic Rhizarian Plasmodiophora brassicae reveals insights in its biotrophic life cycle and the origin of chitin synthesis.</title>
        <authorList>
            <person name="Schwelm A."/>
            <person name="Fogelqvist J."/>
            <person name="Knaust A."/>
            <person name="Julke S."/>
            <person name="Lilja T."/>
            <person name="Dhandapani V."/>
            <person name="Bonilla-Rosso G."/>
            <person name="Karlsson M."/>
            <person name="Shevchenko A."/>
            <person name="Choi S.R."/>
            <person name="Kim H.G."/>
            <person name="Park J.Y."/>
            <person name="Lim Y.P."/>
            <person name="Ludwig-Muller J."/>
            <person name="Dixelius C."/>
        </authorList>
    </citation>
    <scope>NUCLEOTIDE SEQUENCE</scope>
    <source>
        <tissue evidence="2">Potato root galls</tissue>
    </source>
</reference>
<accession>A0A0H5QKW4</accession>
<feature type="non-terminal residue" evidence="2">
    <location>
        <position position="1"/>
    </location>
</feature>
<name>A0A0H5QKW4_9EUKA</name>
<evidence type="ECO:0000313" key="2">
    <source>
        <dbReference type="EMBL" id="CRZ02648.1"/>
    </source>
</evidence>
<protein>
    <recommendedName>
        <fullName evidence="1">Nicastrin small lobe domain-containing protein</fullName>
    </recommendedName>
</protein>
<dbReference type="EMBL" id="HACM01002206">
    <property type="protein sequence ID" value="CRZ02648.1"/>
    <property type="molecule type" value="Transcribed_RNA"/>
</dbReference>
<sequence length="161" mass="17255">NTCDLSSFKSFHFPNLPSIGTFRMSSRLPTLLTAGLWLTALFAIPGISADLGKFIYTAIPTESSCIRMLTSGGTTGCAIEDAVGVLYTIEDVLAKATYDRIEPLTVVMPYSQLSASTFASINAAHPSIAGVILHSLSEIDRTNSKSTPFFFVFACACNPIF</sequence>
<evidence type="ECO:0000259" key="1">
    <source>
        <dbReference type="Pfam" id="PF18266"/>
    </source>
</evidence>
<feature type="domain" description="Nicastrin small lobe" evidence="1">
    <location>
        <begin position="64"/>
        <end position="138"/>
    </location>
</feature>
<organism evidence="2">
    <name type="scientific">Spongospora subterranea</name>
    <dbReference type="NCBI Taxonomy" id="70186"/>
    <lineage>
        <taxon>Eukaryota</taxon>
        <taxon>Sar</taxon>
        <taxon>Rhizaria</taxon>
        <taxon>Endomyxa</taxon>
        <taxon>Phytomyxea</taxon>
        <taxon>Plasmodiophorida</taxon>
        <taxon>Plasmodiophoridae</taxon>
        <taxon>Spongospora</taxon>
    </lineage>
</organism>
<proteinExistence type="predicted"/>
<dbReference type="AlphaFoldDB" id="A0A0H5QKW4"/>
<dbReference type="InterPro" id="IPR041084">
    <property type="entry name" value="Ncstrn_small"/>
</dbReference>